<comment type="similarity">
    <text evidence="9">Belongs to the glycosyltransferase group 1 family.</text>
</comment>
<dbReference type="GO" id="GO:0043842">
    <property type="term" value="F:Kdo transferase activity"/>
    <property type="evidence" value="ECO:0007669"/>
    <property type="project" value="UniProtKB-EC"/>
</dbReference>
<evidence type="ECO:0000256" key="7">
    <source>
        <dbReference type="ARBA" id="ARBA00031445"/>
    </source>
</evidence>
<evidence type="ECO:0000256" key="9">
    <source>
        <dbReference type="RuleBase" id="RU365103"/>
    </source>
</evidence>
<keyword evidence="5" id="KW-0472">Membrane</keyword>
<dbReference type="EMBL" id="JACYTO010000001">
    <property type="protein sequence ID" value="MBD8501290.1"/>
    <property type="molecule type" value="Genomic_DNA"/>
</dbReference>
<dbReference type="PANTHER" id="PTHR42755">
    <property type="entry name" value="3-DEOXY-MANNO-OCTULOSONATE CYTIDYLYLTRANSFERASE"/>
    <property type="match status" value="1"/>
</dbReference>
<protein>
    <recommendedName>
        <fullName evidence="4 9">3-deoxy-D-manno-octulosonic acid transferase</fullName>
        <shortName evidence="9">Kdo transferase</shortName>
        <ecNumber evidence="3 9">2.4.99.12</ecNumber>
    </recommendedName>
    <alternativeName>
        <fullName evidence="7 9">Lipid IV(A) 3-deoxy-D-manno-octulosonic acid transferase</fullName>
    </alternativeName>
</protein>
<dbReference type="SUPFAM" id="SSF53756">
    <property type="entry name" value="UDP-Glycosyltransferase/glycogen phosphorylase"/>
    <property type="match status" value="1"/>
</dbReference>
<keyword evidence="9" id="KW-0448">Lipopolysaccharide biosynthesis</keyword>
<keyword evidence="9" id="KW-1003">Cell membrane</keyword>
<evidence type="ECO:0000256" key="1">
    <source>
        <dbReference type="ARBA" id="ARBA00004196"/>
    </source>
</evidence>
<dbReference type="InterPro" id="IPR039901">
    <property type="entry name" value="Kdotransferase"/>
</dbReference>
<dbReference type="InterPro" id="IPR007507">
    <property type="entry name" value="Glycos_transf_N"/>
</dbReference>
<dbReference type="EC" id="2.4.99.12" evidence="3 9"/>
<evidence type="ECO:0000256" key="6">
    <source>
        <dbReference type="ARBA" id="ARBA00022679"/>
    </source>
</evidence>
<accession>A0ABR9B760</accession>
<evidence type="ECO:0000259" key="10">
    <source>
        <dbReference type="Pfam" id="PF00534"/>
    </source>
</evidence>
<dbReference type="Gene3D" id="3.40.50.11720">
    <property type="entry name" value="3-Deoxy-D-manno-octulosonic-acid transferase, N-terminal domain"/>
    <property type="match status" value="1"/>
</dbReference>
<reference evidence="13" key="1">
    <citation type="submission" date="2023-07" db="EMBL/GenBank/DDBJ databases">
        <title>Thauera sp. CAU 1555 isolated from sand of Yaerae Beach.</title>
        <authorList>
            <person name="Kim W."/>
        </authorList>
    </citation>
    <scope>NUCLEOTIDE SEQUENCE [LARGE SCALE GENOMIC DNA]</scope>
    <source>
        <strain evidence="13">CAU 1555</strain>
    </source>
</reference>
<sequence>MSVRLPYSLLWLLALPLVLLRLVWRARRQPEYLHHVGERFGRYRPHTGGPLIWLHAVSVGETRAAEPLVRAMLARWPEHRILITHMTPTGRATSASLFGKESRVMNAYLPYDLGTLAARFLHHFRPQLGVIMETELWPNLLAACERAGVPVMLANARLSERSARRYARWPTLTRATLGALRAIGAQTAADAARLAGLGARGVVQTGNIKFDILPPEAQLALSGTFRARIGTRPVILAASTREGEEAPLVDAFLRHAPADALLMLVPRHPQRFDEVAALAAGRGATVQRRSDEQAVRGDTRVWLGDSMGEMFAYYAAADVALIGGSWLPFGGQNLIEACAVGTPVVLGPHTFNFAQVAEQAEAAGAALRATDADAGMRLATELLADQARRSAIGEAGLAFAQAHRGATARTMAVIEPLLTAPPAAR</sequence>
<feature type="domain" description="Glycosyl transferase family 1" evidence="10">
    <location>
        <begin position="252"/>
        <end position="396"/>
    </location>
</feature>
<keyword evidence="13" id="KW-1185">Reference proteome</keyword>
<dbReference type="Proteomes" id="UP000603602">
    <property type="component" value="Unassembled WGS sequence"/>
</dbReference>
<dbReference type="PANTHER" id="PTHR42755:SF1">
    <property type="entry name" value="3-DEOXY-D-MANNO-OCTULOSONIC ACID TRANSFERASE, MITOCHONDRIAL-RELATED"/>
    <property type="match status" value="1"/>
</dbReference>
<comment type="catalytic activity">
    <reaction evidence="8 9">
        <text>lipid IVA (E. coli) + CMP-3-deoxy-beta-D-manno-octulosonate = alpha-Kdo-(2-&gt;6)-lipid IVA (E. coli) + CMP + H(+)</text>
        <dbReference type="Rhea" id="RHEA:28066"/>
        <dbReference type="ChEBI" id="CHEBI:15378"/>
        <dbReference type="ChEBI" id="CHEBI:58603"/>
        <dbReference type="ChEBI" id="CHEBI:60364"/>
        <dbReference type="ChEBI" id="CHEBI:60377"/>
        <dbReference type="ChEBI" id="CHEBI:85987"/>
        <dbReference type="EC" id="2.4.99.12"/>
    </reaction>
</comment>
<dbReference type="NCBIfam" id="NF004386">
    <property type="entry name" value="PRK05749.1-2"/>
    <property type="match status" value="1"/>
</dbReference>
<gene>
    <name evidence="12" type="primary">waaA</name>
    <name evidence="12" type="ORF">IFO67_00135</name>
</gene>
<organism evidence="12 13">
    <name type="scientific">Thauera sedimentorum</name>
    <dbReference type="NCBI Taxonomy" id="2767595"/>
    <lineage>
        <taxon>Bacteria</taxon>
        <taxon>Pseudomonadati</taxon>
        <taxon>Pseudomonadota</taxon>
        <taxon>Betaproteobacteria</taxon>
        <taxon>Rhodocyclales</taxon>
        <taxon>Zoogloeaceae</taxon>
        <taxon>Thauera</taxon>
    </lineage>
</organism>
<comment type="pathway">
    <text evidence="2 9">Bacterial outer membrane biogenesis; LPS core biosynthesis.</text>
</comment>
<dbReference type="RefSeq" id="WP_187716157.1">
    <property type="nucleotide sequence ID" value="NZ_JACTAH010000001.1"/>
</dbReference>
<evidence type="ECO:0000259" key="11">
    <source>
        <dbReference type="Pfam" id="PF04413"/>
    </source>
</evidence>
<evidence type="ECO:0000256" key="3">
    <source>
        <dbReference type="ARBA" id="ARBA00012621"/>
    </source>
</evidence>
<feature type="domain" description="3-deoxy-D-manno-octulosonic-acid transferase N-terminal" evidence="11">
    <location>
        <begin position="35"/>
        <end position="212"/>
    </location>
</feature>
<dbReference type="InterPro" id="IPR038107">
    <property type="entry name" value="Glycos_transf_N_sf"/>
</dbReference>
<keyword evidence="6 9" id="KW-0808">Transferase</keyword>
<proteinExistence type="inferred from homology"/>
<comment type="caution">
    <text evidence="12">The sequence shown here is derived from an EMBL/GenBank/DDBJ whole genome shotgun (WGS) entry which is preliminary data.</text>
</comment>
<evidence type="ECO:0000256" key="2">
    <source>
        <dbReference type="ARBA" id="ARBA00004713"/>
    </source>
</evidence>
<dbReference type="Pfam" id="PF04413">
    <property type="entry name" value="Glycos_transf_N"/>
    <property type="match status" value="1"/>
</dbReference>
<comment type="function">
    <text evidence="9">Involved in lipopolysaccharide (LPS) biosynthesis. Catalyzes the transfer of 3-deoxy-D-manno-octulosonate (Kdo) residue(s) from CMP-Kdo to lipid IV(A), the tetraacyldisaccharide-1,4'-bisphosphate precursor of lipid A.</text>
</comment>
<evidence type="ECO:0000256" key="5">
    <source>
        <dbReference type="ARBA" id="ARBA00022519"/>
    </source>
</evidence>
<evidence type="ECO:0000256" key="8">
    <source>
        <dbReference type="ARBA" id="ARBA00049183"/>
    </source>
</evidence>
<dbReference type="Gene3D" id="3.40.50.2000">
    <property type="entry name" value="Glycogen Phosphorylase B"/>
    <property type="match status" value="1"/>
</dbReference>
<comment type="subcellular location">
    <subcellularLocation>
        <location evidence="1">Cell envelope</location>
    </subcellularLocation>
    <subcellularLocation>
        <location evidence="9">Cell membrane</location>
    </subcellularLocation>
</comment>
<dbReference type="InterPro" id="IPR001296">
    <property type="entry name" value="Glyco_trans_1"/>
</dbReference>
<name>A0ABR9B760_9RHOO</name>
<keyword evidence="5" id="KW-0997">Cell inner membrane</keyword>
<keyword evidence="12" id="KW-0328">Glycosyltransferase</keyword>
<dbReference type="Pfam" id="PF00534">
    <property type="entry name" value="Glycos_transf_1"/>
    <property type="match status" value="1"/>
</dbReference>
<evidence type="ECO:0000313" key="13">
    <source>
        <dbReference type="Proteomes" id="UP000603602"/>
    </source>
</evidence>
<evidence type="ECO:0000313" key="12">
    <source>
        <dbReference type="EMBL" id="MBD8501290.1"/>
    </source>
</evidence>
<evidence type="ECO:0000256" key="4">
    <source>
        <dbReference type="ARBA" id="ARBA00019077"/>
    </source>
</evidence>